<dbReference type="Proteomes" id="UP000064893">
    <property type="component" value="Chromosome"/>
</dbReference>
<sequence>MFKTRQKLRKILGTQGEPDPQLTRLPLFITGTMRSGTTLLVNKLSEHPQLFKIGDELNHIWTKIGGASCVGICEHKSEKEADNYYTYQMTNYFSQYIHNSKNIVRKLMRLYWYQRHNIGRINYDWDKIVPMNKSTHLMNKIGYVNGLFPGAKIILIIRDIYGQSSSQKFHFDEDFKTRQMYNFVPADTSGCWTRRQVKNVDDLNTDKVYPGNFSVIPAMWLRLNSLALDEINELPESQRLVISYEDLVQNQSVVLKKVFEFIGLNPHHEHVVEKICTQVMKFRNTTTAGNPLNKWKKLLTQKEVEQINEQITANRDVYDKIQQAIESAG</sequence>
<organism evidence="1 2">
    <name type="scientific">Salinivirga cyanobacteriivorans</name>
    <dbReference type="NCBI Taxonomy" id="1307839"/>
    <lineage>
        <taxon>Bacteria</taxon>
        <taxon>Pseudomonadati</taxon>
        <taxon>Bacteroidota</taxon>
        <taxon>Bacteroidia</taxon>
        <taxon>Bacteroidales</taxon>
        <taxon>Salinivirgaceae</taxon>
        <taxon>Salinivirga</taxon>
    </lineage>
</organism>
<reference evidence="1 2" key="1">
    <citation type="submission" date="2015-11" db="EMBL/GenBank/DDBJ databases">
        <title>Description and complete genome sequence of a novel strain predominating in hypersaline microbial mats and representing a new family of the Bacteriodetes phylum.</title>
        <authorList>
            <person name="Spring S."/>
            <person name="Bunk B."/>
            <person name="Sproer C."/>
            <person name="Klenk H.-P."/>
        </authorList>
    </citation>
    <scope>NUCLEOTIDE SEQUENCE [LARGE SCALE GENOMIC DNA]</scope>
    <source>
        <strain evidence="1 2">L21-Spi-D4</strain>
    </source>
</reference>
<dbReference type="Pfam" id="PF13469">
    <property type="entry name" value="Sulfotransfer_3"/>
    <property type="match status" value="1"/>
</dbReference>
<dbReference type="OrthoDB" id="5432096at2"/>
<dbReference type="InterPro" id="IPR027417">
    <property type="entry name" value="P-loop_NTPase"/>
</dbReference>
<evidence type="ECO:0000313" key="2">
    <source>
        <dbReference type="Proteomes" id="UP000064893"/>
    </source>
</evidence>
<dbReference type="Gene3D" id="3.40.50.300">
    <property type="entry name" value="P-loop containing nucleotide triphosphate hydrolases"/>
    <property type="match status" value="1"/>
</dbReference>
<keyword evidence="1" id="KW-0808">Transferase</keyword>
<dbReference type="GO" id="GO:0016740">
    <property type="term" value="F:transferase activity"/>
    <property type="evidence" value="ECO:0007669"/>
    <property type="project" value="UniProtKB-KW"/>
</dbReference>
<keyword evidence="2" id="KW-1185">Reference proteome</keyword>
<dbReference type="KEGG" id="blq:L21SP5_00557"/>
<proteinExistence type="predicted"/>
<name>A0A0S2HW01_9BACT</name>
<dbReference type="STRING" id="1307839.L21SP5_00557"/>
<dbReference type="EMBL" id="CP013118">
    <property type="protein sequence ID" value="ALO14233.1"/>
    <property type="molecule type" value="Genomic_DNA"/>
</dbReference>
<dbReference type="AlphaFoldDB" id="A0A0S2HW01"/>
<dbReference type="RefSeq" id="WP_057951802.1">
    <property type="nucleotide sequence ID" value="NZ_CP013118.1"/>
</dbReference>
<accession>A0A0S2HW01</accession>
<protein>
    <submittedName>
        <fullName evidence="1">Sulfotransferase domain protein</fullName>
    </submittedName>
</protein>
<evidence type="ECO:0000313" key="1">
    <source>
        <dbReference type="EMBL" id="ALO14233.1"/>
    </source>
</evidence>
<dbReference type="SUPFAM" id="SSF52540">
    <property type="entry name" value="P-loop containing nucleoside triphosphate hydrolases"/>
    <property type="match status" value="1"/>
</dbReference>
<gene>
    <name evidence="1" type="ORF">L21SP5_00557</name>
</gene>